<keyword evidence="3" id="KW-1185">Reference proteome</keyword>
<dbReference type="Gene3D" id="3.90.1200.10">
    <property type="match status" value="1"/>
</dbReference>
<accession>A0ABN1Y203</accession>
<organism evidence="2 3">
    <name type="scientific">Pseudonocardia kongjuensis</name>
    <dbReference type="NCBI Taxonomy" id="102227"/>
    <lineage>
        <taxon>Bacteria</taxon>
        <taxon>Bacillati</taxon>
        <taxon>Actinomycetota</taxon>
        <taxon>Actinomycetes</taxon>
        <taxon>Pseudonocardiales</taxon>
        <taxon>Pseudonocardiaceae</taxon>
        <taxon>Pseudonocardia</taxon>
    </lineage>
</organism>
<gene>
    <name evidence="2" type="ORF">GCM10009613_45980</name>
</gene>
<sequence>MTVPGYLGRLLREQVTQVDERVRGVGGYRHDSERIRTAVAHVGPLCRQLGLRRFVRTLNPGTGKPQVLLVFCDPADRPVVLKVYGHRRPNEAAVQRLWARRGVTAATDVLESGEDPVSWLVMPLVGGTPPTAQRGPSLTERLARIMRRAHRVHDPGVGEYRGLYEGIESHLRTVLDSARAHGYQVRPDVPELAREWMAQGTPTFVHGDLAPANLLCDDRGRLAFLDTCGYTGPAEFDAARWCARVGGPEMAVRALERWLEGEPGLDRPLARRLLGIEMFFEAGVREIRKDERGLPWADRDPGTLARLALAGQLVDRARTA</sequence>
<feature type="domain" description="Aminoglycoside phosphotransferase" evidence="1">
    <location>
        <begin position="75"/>
        <end position="263"/>
    </location>
</feature>
<proteinExistence type="predicted"/>
<dbReference type="InterPro" id="IPR011009">
    <property type="entry name" value="Kinase-like_dom_sf"/>
</dbReference>
<evidence type="ECO:0000313" key="3">
    <source>
        <dbReference type="Proteomes" id="UP001501414"/>
    </source>
</evidence>
<reference evidence="2 3" key="1">
    <citation type="journal article" date="2019" name="Int. J. Syst. Evol. Microbiol.">
        <title>The Global Catalogue of Microorganisms (GCM) 10K type strain sequencing project: providing services to taxonomists for standard genome sequencing and annotation.</title>
        <authorList>
            <consortium name="The Broad Institute Genomics Platform"/>
            <consortium name="The Broad Institute Genome Sequencing Center for Infectious Disease"/>
            <person name="Wu L."/>
            <person name="Ma J."/>
        </authorList>
    </citation>
    <scope>NUCLEOTIDE SEQUENCE [LARGE SCALE GENOMIC DNA]</scope>
    <source>
        <strain evidence="2 3">JCM 11896</strain>
    </source>
</reference>
<name>A0ABN1Y203_9PSEU</name>
<dbReference type="SUPFAM" id="SSF56112">
    <property type="entry name" value="Protein kinase-like (PK-like)"/>
    <property type="match status" value="1"/>
</dbReference>
<dbReference type="InterPro" id="IPR002575">
    <property type="entry name" value="Aminoglycoside_PTrfase"/>
</dbReference>
<dbReference type="RefSeq" id="WP_344025913.1">
    <property type="nucleotide sequence ID" value="NZ_BAAAJK010000030.1"/>
</dbReference>
<evidence type="ECO:0000259" key="1">
    <source>
        <dbReference type="Pfam" id="PF01636"/>
    </source>
</evidence>
<dbReference type="Pfam" id="PF01636">
    <property type="entry name" value="APH"/>
    <property type="match status" value="1"/>
</dbReference>
<evidence type="ECO:0000313" key="2">
    <source>
        <dbReference type="EMBL" id="GAA1395740.1"/>
    </source>
</evidence>
<protein>
    <recommendedName>
        <fullName evidence="1">Aminoglycoside phosphotransferase domain-containing protein</fullName>
    </recommendedName>
</protein>
<dbReference type="Proteomes" id="UP001501414">
    <property type="component" value="Unassembled WGS sequence"/>
</dbReference>
<comment type="caution">
    <text evidence="2">The sequence shown here is derived from an EMBL/GenBank/DDBJ whole genome shotgun (WGS) entry which is preliminary data.</text>
</comment>
<dbReference type="EMBL" id="BAAAJK010000030">
    <property type="protein sequence ID" value="GAA1395740.1"/>
    <property type="molecule type" value="Genomic_DNA"/>
</dbReference>